<dbReference type="PANTHER" id="PTHR11686:SF54">
    <property type="entry name" value="GLUTATHIONE HYDROLASE 7"/>
    <property type="match status" value="1"/>
</dbReference>
<dbReference type="Pfam" id="PF13883">
    <property type="entry name" value="CREG_beta-barrel"/>
    <property type="match status" value="1"/>
</dbReference>
<sequence length="898" mass="100118">MTEPRESSEIGPTRTMEQTETSPLKQSDTKKNWFYNILYPVNDQEQGSLRIIILNFFGFTVIVTIALLVQIYYGNNINAPHGGVASDSYECSKIGIEILKKGGNSVDAAIATKMCLGVVNFHITGLGGGGYMLIYDHKNLEVLDIIDFQVTVPHYLAYSKIDTKNEGLTVGVPGFLLGLWEASQKFGKLPWKEIVAPAINLAKNGFLVNENLVYANSYLNSYSNHNHKLKELLNSLAEGRNITLPELAATLELISSNGVKEFYNGSLAMDIIYAVKQANGNMSLDDLAQYQTSHSELLQIKFGNFNVLAPGSSSGGALLLNSLERVESLDLTPEESTSNIILKISDILHDTYNAFLEKNGADPESIKSIASQVSVTDNEDLYVVIVSGLNTWLGSQLLTESGFILNSGIANGGISHEARPLSLATPVIAIQHEEICGRRLILGVNCFQGPLLKSEGYAVIRIISNILGAGDATIAAQVLTYALLFNNNISTSVETPRFFIDHVPRQIWLEDMHKPFFNSMTLEKLKAFLKMRSIVPPYESINAIDKTEDLVITHSDSRGGYELSIFLLIMLKEITAVLLILGAFTAHGFDDLKQVNNADGFNAWIEGEKHLKANVKQEENFMKENEIESDEFVDKYNKYGKSFHHEKHYKKAEKPKTLKHDIDVNFSNGSKKPKNKDIEIVGLGGRNTKEKYESNYQNQNKFFEKRNKKNFYQNLKKVDLSVPPKNNTVLLARYIVHNVDWTSLGTLSGRTPTEGNPFVCAKAMSDGPTNSSTGIPFFYLSSLDLCTQDSQKFNKVSMLVTLSQTDYCKDNDLDPQDPRCAKLTISGEMKRLKAGSEEEKFAKNALFSRHPIMENWPKGHNWYFAKLKINQLVLLDRFGGAAFIDVNEYLNPPTNEQN</sequence>
<dbReference type="SUPFAM" id="SSF50475">
    <property type="entry name" value="FMN-binding split barrel"/>
    <property type="match status" value="1"/>
</dbReference>
<dbReference type="Gene3D" id="3.60.20.40">
    <property type="match status" value="1"/>
</dbReference>
<evidence type="ECO:0000313" key="5">
    <source>
        <dbReference type="Proteomes" id="UP001359485"/>
    </source>
</evidence>
<dbReference type="InterPro" id="IPR029055">
    <property type="entry name" value="Ntn_hydrolases_N"/>
</dbReference>
<evidence type="ECO:0000313" key="4">
    <source>
        <dbReference type="EMBL" id="KAK6631620.1"/>
    </source>
</evidence>
<dbReference type="Gene3D" id="2.30.110.10">
    <property type="entry name" value="Electron Transport, Fmn-binding Protein, Chain A"/>
    <property type="match status" value="1"/>
</dbReference>
<name>A0ABR1AZT2_POLSC</name>
<comment type="caution">
    <text evidence="4">The sequence shown here is derived from an EMBL/GenBank/DDBJ whole genome shotgun (WGS) entry which is preliminary data.</text>
</comment>
<gene>
    <name evidence="4" type="ORF">RUM44_006149</name>
</gene>
<evidence type="ECO:0000259" key="3">
    <source>
        <dbReference type="Pfam" id="PF13883"/>
    </source>
</evidence>
<dbReference type="InterPro" id="IPR012349">
    <property type="entry name" value="Split_barrel_FMN-bd"/>
</dbReference>
<keyword evidence="2" id="KW-0812">Transmembrane</keyword>
<dbReference type="InterPro" id="IPR043137">
    <property type="entry name" value="GGT_ssub_C"/>
</dbReference>
<feature type="transmembrane region" description="Helical" evidence="2">
    <location>
        <begin position="52"/>
        <end position="73"/>
    </location>
</feature>
<dbReference type="PRINTS" id="PR01210">
    <property type="entry name" value="GGTRANSPTASE"/>
</dbReference>
<keyword evidence="5" id="KW-1185">Reference proteome</keyword>
<keyword evidence="2" id="KW-0472">Membrane</keyword>
<feature type="domain" description="CREG-like beta-barrel" evidence="3">
    <location>
        <begin position="724"/>
        <end position="890"/>
    </location>
</feature>
<dbReference type="InterPro" id="IPR000101">
    <property type="entry name" value="GGT_peptidase"/>
</dbReference>
<feature type="compositionally biased region" description="Polar residues" evidence="1">
    <location>
        <begin position="15"/>
        <end position="25"/>
    </location>
</feature>
<dbReference type="EMBL" id="JAWJWF010000006">
    <property type="protein sequence ID" value="KAK6631620.1"/>
    <property type="molecule type" value="Genomic_DNA"/>
</dbReference>
<dbReference type="PANTHER" id="PTHR11686">
    <property type="entry name" value="GAMMA GLUTAMYL TRANSPEPTIDASE"/>
    <property type="match status" value="1"/>
</dbReference>
<dbReference type="Pfam" id="PF01019">
    <property type="entry name" value="G_glu_transpept"/>
    <property type="match status" value="1"/>
</dbReference>
<organism evidence="4 5">
    <name type="scientific">Polyplax serrata</name>
    <name type="common">Common mouse louse</name>
    <dbReference type="NCBI Taxonomy" id="468196"/>
    <lineage>
        <taxon>Eukaryota</taxon>
        <taxon>Metazoa</taxon>
        <taxon>Ecdysozoa</taxon>
        <taxon>Arthropoda</taxon>
        <taxon>Hexapoda</taxon>
        <taxon>Insecta</taxon>
        <taxon>Pterygota</taxon>
        <taxon>Neoptera</taxon>
        <taxon>Paraneoptera</taxon>
        <taxon>Psocodea</taxon>
        <taxon>Troctomorpha</taxon>
        <taxon>Phthiraptera</taxon>
        <taxon>Anoplura</taxon>
        <taxon>Polyplacidae</taxon>
        <taxon>Polyplax</taxon>
    </lineage>
</organism>
<dbReference type="InterPro" id="IPR055343">
    <property type="entry name" value="CREG_beta-barrel"/>
</dbReference>
<evidence type="ECO:0000256" key="1">
    <source>
        <dbReference type="SAM" id="MobiDB-lite"/>
    </source>
</evidence>
<proteinExistence type="predicted"/>
<protein>
    <recommendedName>
        <fullName evidence="3">CREG-like beta-barrel domain-containing protein</fullName>
    </recommendedName>
</protein>
<accession>A0ABR1AZT2</accession>
<dbReference type="SUPFAM" id="SSF56235">
    <property type="entry name" value="N-terminal nucleophile aminohydrolases (Ntn hydrolases)"/>
    <property type="match status" value="1"/>
</dbReference>
<feature type="region of interest" description="Disordered" evidence="1">
    <location>
        <begin position="1"/>
        <end position="25"/>
    </location>
</feature>
<keyword evidence="2" id="KW-1133">Transmembrane helix</keyword>
<reference evidence="4 5" key="1">
    <citation type="submission" date="2023-09" db="EMBL/GenBank/DDBJ databases">
        <title>Genomes of two closely related lineages of the louse Polyplax serrata with different host specificities.</title>
        <authorList>
            <person name="Martinu J."/>
            <person name="Tarabai H."/>
            <person name="Stefka J."/>
            <person name="Hypsa V."/>
        </authorList>
    </citation>
    <scope>NUCLEOTIDE SEQUENCE [LARGE SCALE GENOMIC DNA]</scope>
    <source>
        <strain evidence="4">98ZLc_SE</strain>
    </source>
</reference>
<dbReference type="Proteomes" id="UP001359485">
    <property type="component" value="Unassembled WGS sequence"/>
</dbReference>
<evidence type="ECO:0000256" key="2">
    <source>
        <dbReference type="SAM" id="Phobius"/>
    </source>
</evidence>